<dbReference type="PANTHER" id="PTHR43395">
    <property type="entry name" value="SENSOR HISTIDINE KINASE CHEA"/>
    <property type="match status" value="1"/>
</dbReference>
<evidence type="ECO:0000256" key="2">
    <source>
        <dbReference type="ARBA" id="ARBA00012438"/>
    </source>
</evidence>
<dbReference type="SUPFAM" id="SSF47226">
    <property type="entry name" value="Histidine-containing phosphotransfer domain, HPT domain"/>
    <property type="match status" value="1"/>
</dbReference>
<dbReference type="Gene3D" id="3.40.50.2300">
    <property type="match status" value="1"/>
</dbReference>
<dbReference type="PROSITE" id="PS50894">
    <property type="entry name" value="HPT"/>
    <property type="match status" value="1"/>
</dbReference>
<feature type="domain" description="CheW-like" evidence="14">
    <location>
        <begin position="449"/>
        <end position="589"/>
    </location>
</feature>
<dbReference type="SUPFAM" id="SSF47384">
    <property type="entry name" value="Homodimeric domain of signal transducing histidine kinase"/>
    <property type="match status" value="1"/>
</dbReference>
<dbReference type="InterPro" id="IPR001789">
    <property type="entry name" value="Sig_transdc_resp-reg_receiver"/>
</dbReference>
<keyword evidence="6 16" id="KW-0418">Kinase</keyword>
<dbReference type="EC" id="2.7.13.3" evidence="2"/>
<dbReference type="InterPro" id="IPR036061">
    <property type="entry name" value="CheW-like_dom_sf"/>
</dbReference>
<dbReference type="PROSITE" id="PS50109">
    <property type="entry name" value="HIS_KIN"/>
    <property type="match status" value="1"/>
</dbReference>
<dbReference type="PANTHER" id="PTHR43395:SF1">
    <property type="entry name" value="CHEMOTAXIS PROTEIN CHEA"/>
    <property type="match status" value="1"/>
</dbReference>
<dbReference type="GO" id="GO:0005737">
    <property type="term" value="C:cytoplasm"/>
    <property type="evidence" value="ECO:0007669"/>
    <property type="project" value="InterPro"/>
</dbReference>
<evidence type="ECO:0000259" key="15">
    <source>
        <dbReference type="PROSITE" id="PS50894"/>
    </source>
</evidence>
<evidence type="ECO:0000256" key="5">
    <source>
        <dbReference type="ARBA" id="ARBA00022679"/>
    </source>
</evidence>
<dbReference type="Pfam" id="PF01627">
    <property type="entry name" value="Hpt"/>
    <property type="match status" value="1"/>
</dbReference>
<dbReference type="InterPro" id="IPR011006">
    <property type="entry name" value="CheY-like_superfamily"/>
</dbReference>
<dbReference type="GO" id="GO:0006935">
    <property type="term" value="P:chemotaxis"/>
    <property type="evidence" value="ECO:0007669"/>
    <property type="project" value="InterPro"/>
</dbReference>
<dbReference type="InterPro" id="IPR037006">
    <property type="entry name" value="CheA-like_homodim_sf"/>
</dbReference>
<dbReference type="SUPFAM" id="SSF50341">
    <property type="entry name" value="CheW-like"/>
    <property type="match status" value="2"/>
</dbReference>
<dbReference type="Gene3D" id="2.40.50.180">
    <property type="entry name" value="CheA-289, Domain 4"/>
    <property type="match status" value="1"/>
</dbReference>
<dbReference type="InterPro" id="IPR036097">
    <property type="entry name" value="HisK_dim/P_sf"/>
</dbReference>
<dbReference type="SUPFAM" id="SSF55874">
    <property type="entry name" value="ATPase domain of HSP90 chaperone/DNA topoisomerase II/histidine kinase"/>
    <property type="match status" value="1"/>
</dbReference>
<dbReference type="InterPro" id="IPR036890">
    <property type="entry name" value="HATPase_C_sf"/>
</dbReference>
<comment type="catalytic activity">
    <reaction evidence="1">
        <text>ATP + protein L-histidine = ADP + protein N-phospho-L-histidine.</text>
        <dbReference type="EC" id="2.7.13.3"/>
    </reaction>
</comment>
<evidence type="ECO:0000259" key="14">
    <source>
        <dbReference type="PROSITE" id="PS50851"/>
    </source>
</evidence>
<keyword evidence="5" id="KW-0808">Transferase</keyword>
<dbReference type="STRING" id="1384459.GL4_2826"/>
<dbReference type="PROSITE" id="PS50110">
    <property type="entry name" value="RESPONSE_REGULATORY"/>
    <property type="match status" value="1"/>
</dbReference>
<dbReference type="GO" id="GO:0000155">
    <property type="term" value="F:phosphorelay sensor kinase activity"/>
    <property type="evidence" value="ECO:0007669"/>
    <property type="project" value="InterPro"/>
</dbReference>
<dbReference type="SUPFAM" id="SSF52172">
    <property type="entry name" value="CheY-like"/>
    <property type="match status" value="1"/>
</dbReference>
<reference evidence="16 17" key="1">
    <citation type="submission" date="2014-09" db="EMBL/GenBank/DDBJ databases">
        <title>Genome sequencing of Methyloceanibacter caenitepidi Gela4.</title>
        <authorList>
            <person name="Takeuchi M."/>
            <person name="Susumu S."/>
            <person name="Kamagata Y."/>
            <person name="Oshima K."/>
            <person name="Hattori M."/>
            <person name="Iwasaki W."/>
        </authorList>
    </citation>
    <scope>NUCLEOTIDE SEQUENCE [LARGE SCALE GENOMIC DNA]</scope>
    <source>
        <strain evidence="16 17">Gela4</strain>
    </source>
</reference>
<dbReference type="Gene3D" id="1.20.120.160">
    <property type="entry name" value="HPT domain"/>
    <property type="match status" value="1"/>
</dbReference>
<dbReference type="SMART" id="SM01231">
    <property type="entry name" value="H-kinase_dim"/>
    <property type="match status" value="1"/>
</dbReference>
<dbReference type="PROSITE" id="PS50851">
    <property type="entry name" value="CHEW"/>
    <property type="match status" value="2"/>
</dbReference>
<evidence type="ECO:0000256" key="8">
    <source>
        <dbReference type="ARBA" id="ARBA00035100"/>
    </source>
</evidence>
<dbReference type="InterPro" id="IPR051315">
    <property type="entry name" value="Bact_Chemotaxis_CheA"/>
</dbReference>
<dbReference type="Pfam" id="PF00072">
    <property type="entry name" value="Response_reg"/>
    <property type="match status" value="1"/>
</dbReference>
<dbReference type="InterPro" id="IPR004358">
    <property type="entry name" value="Sig_transdc_His_kin-like_C"/>
</dbReference>
<dbReference type="KEGG" id="mcg:GL4_2826"/>
<accession>A0A0A8K8E4</accession>
<evidence type="ECO:0000259" key="12">
    <source>
        <dbReference type="PROSITE" id="PS50109"/>
    </source>
</evidence>
<dbReference type="PRINTS" id="PR00344">
    <property type="entry name" value="BCTRLSENSOR"/>
</dbReference>
<dbReference type="Gene3D" id="1.10.287.560">
    <property type="entry name" value="Histidine kinase CheA-like, homodimeric domain"/>
    <property type="match status" value="1"/>
</dbReference>
<feature type="modified residue" description="4-aspartylphosphate" evidence="10">
    <location>
        <position position="802"/>
    </location>
</feature>
<dbReference type="OrthoDB" id="9803176at2"/>
<dbReference type="InterPro" id="IPR004105">
    <property type="entry name" value="CheA-like_dim"/>
</dbReference>
<dbReference type="Pfam" id="PF02518">
    <property type="entry name" value="HATPase_c"/>
    <property type="match status" value="1"/>
</dbReference>
<dbReference type="SMART" id="SM00448">
    <property type="entry name" value="REC"/>
    <property type="match status" value="1"/>
</dbReference>
<keyword evidence="7" id="KW-0902">Two-component regulatory system</keyword>
<organism evidence="16 17">
    <name type="scientific">Methyloceanibacter caenitepidi</name>
    <dbReference type="NCBI Taxonomy" id="1384459"/>
    <lineage>
        <taxon>Bacteria</taxon>
        <taxon>Pseudomonadati</taxon>
        <taxon>Pseudomonadota</taxon>
        <taxon>Alphaproteobacteria</taxon>
        <taxon>Hyphomicrobiales</taxon>
        <taxon>Hyphomicrobiaceae</taxon>
        <taxon>Methyloceanibacter</taxon>
    </lineage>
</organism>
<evidence type="ECO:0000256" key="10">
    <source>
        <dbReference type="PROSITE-ProRule" id="PRU00169"/>
    </source>
</evidence>
<dbReference type="SMART" id="SM00260">
    <property type="entry name" value="CheW"/>
    <property type="match status" value="2"/>
</dbReference>
<keyword evidence="17" id="KW-1185">Reference proteome</keyword>
<evidence type="ECO:0000256" key="7">
    <source>
        <dbReference type="ARBA" id="ARBA00023012"/>
    </source>
</evidence>
<dbReference type="HOGENOM" id="CLU_000650_5_2_5"/>
<feature type="domain" description="Response regulatory" evidence="13">
    <location>
        <begin position="752"/>
        <end position="868"/>
    </location>
</feature>
<name>A0A0A8K8E4_9HYPH</name>
<dbReference type="Gene3D" id="2.30.30.40">
    <property type="entry name" value="SH3 Domains"/>
    <property type="match status" value="1"/>
</dbReference>
<dbReference type="InterPro" id="IPR002545">
    <property type="entry name" value="CheW-lke_dom"/>
</dbReference>
<dbReference type="Proteomes" id="UP000031643">
    <property type="component" value="Chromosome"/>
</dbReference>
<feature type="domain" description="Histidine kinase" evidence="12">
    <location>
        <begin position="243"/>
        <end position="447"/>
    </location>
</feature>
<proteinExistence type="predicted"/>
<evidence type="ECO:0000259" key="13">
    <source>
        <dbReference type="PROSITE" id="PS50110"/>
    </source>
</evidence>
<evidence type="ECO:0000256" key="6">
    <source>
        <dbReference type="ARBA" id="ARBA00022777"/>
    </source>
</evidence>
<dbReference type="AlphaFoldDB" id="A0A0A8K8E4"/>
<dbReference type="SMART" id="SM00073">
    <property type="entry name" value="HPT"/>
    <property type="match status" value="1"/>
</dbReference>
<feature type="region of interest" description="Disordered" evidence="11">
    <location>
        <begin position="157"/>
        <end position="193"/>
    </location>
</feature>
<gene>
    <name evidence="16" type="ORF">GL4_2826</name>
</gene>
<dbReference type="InterPro" id="IPR003594">
    <property type="entry name" value="HATPase_dom"/>
</dbReference>
<dbReference type="Gene3D" id="3.30.565.10">
    <property type="entry name" value="Histidine kinase-like ATPase, C-terminal domain"/>
    <property type="match status" value="1"/>
</dbReference>
<evidence type="ECO:0000256" key="11">
    <source>
        <dbReference type="SAM" id="MobiDB-lite"/>
    </source>
</evidence>
<dbReference type="InterPro" id="IPR005467">
    <property type="entry name" value="His_kinase_dom"/>
</dbReference>
<evidence type="ECO:0000256" key="1">
    <source>
        <dbReference type="ARBA" id="ARBA00000085"/>
    </source>
</evidence>
<comment type="function">
    <text evidence="8">Involved in the transmission of sensory signals from the chemoreceptors to the flagellar motors. CheA is autophosphorylated; it can transfer its phosphate group to either CheB or CheY.</text>
</comment>
<keyword evidence="4 10" id="KW-0597">Phosphoprotein</keyword>
<feature type="domain" description="CheW-like" evidence="14">
    <location>
        <begin position="609"/>
        <end position="737"/>
    </location>
</feature>
<evidence type="ECO:0000256" key="3">
    <source>
        <dbReference type="ARBA" id="ARBA00021495"/>
    </source>
</evidence>
<evidence type="ECO:0000313" key="16">
    <source>
        <dbReference type="EMBL" id="BAQ18259.1"/>
    </source>
</evidence>
<dbReference type="EMBL" id="AP014648">
    <property type="protein sequence ID" value="BAQ18259.1"/>
    <property type="molecule type" value="Genomic_DNA"/>
</dbReference>
<dbReference type="FunFam" id="3.30.565.10:FF:000016">
    <property type="entry name" value="Chemotaxis protein CheA, putative"/>
    <property type="match status" value="1"/>
</dbReference>
<protein>
    <recommendedName>
        <fullName evidence="3">Chemotaxis protein CheA</fullName>
        <ecNumber evidence="2">2.7.13.3</ecNumber>
    </recommendedName>
</protein>
<sequence>MDDLLGEFLVETGEQLEELDSCLVRFEADPNDAEMLKTIFRVAHTIKGTCGFFDLPRIAKLAHAVEALMSRYRDGAPVSSAGVTVVLASLERLKQILAVLARDNAEPEGNDDDLIHALTALAESDVGSVNVDVGPNESPPSPVHDRLDALERAWREESVPSAAADPVQPLDASQDVDAVAEANPEDPPSAEVQPQALRVQTVRVAVDTLETLMTTVSELVLARNQLMDLATHSEVPAFAAPLQRLSAVTVELQEAVMKARLQPIANAFQKLPVIVRTLSTELGKPMEITMSGGDTELDRQVLEAIKDPLIHMVRNAADHGLENPEERIEAGKPEVGRITLKASQQRGSIIVEVSDDGRGLDVGAVRRKAVANGLATIAELDALQDDEICDLIFRPGFSTAESVSEISGRGVGMDVVRSNIESIGGTVALASTSSKGTTFVIRIPLTLAIMSALIVDVAGMRFAIPQFSIAELVRVGDAAAHPVETINGAAVIHLRDRLIPLLDFAAVLDLRRQDWRDLNAAGGTAVILHVGTQRFGIMVDAASRTEEIVVKPVCRLLRPIGMYSGGTILGDGSVIMIVDPRALSEIVGPMEGFDDETTAAELVEQAGNRMAMLLFRAGSPGLKALPLSLITRLEEIPTKSIETCDTQQVIQYRGGLLPLVRLDDAEARDHPDMLPVLVFSEGARAAGLVVDEIVDIVEEPLSIALQSDGDGIAGSAIVRDQTVEIVDVSHYLGPMLRQQGAGLVPDTDGAPRVLLVDDGQFFRDMLAPLLRGSGYAVTTVSSGQEALDLKEAGVRFDIVVSDIEMPGMDGLELARAIRTDSAWNSVPLIGLSSQQSPRLSEAGRLAGFDVLVGKFDRRSLMQVLGNWREFREKAA</sequence>
<dbReference type="CDD" id="cd16916">
    <property type="entry name" value="HATPase_CheA-like"/>
    <property type="match status" value="1"/>
</dbReference>
<evidence type="ECO:0000256" key="4">
    <source>
        <dbReference type="ARBA" id="ARBA00022553"/>
    </source>
</evidence>
<evidence type="ECO:0000256" key="9">
    <source>
        <dbReference type="PROSITE-ProRule" id="PRU00110"/>
    </source>
</evidence>
<evidence type="ECO:0000313" key="17">
    <source>
        <dbReference type="Proteomes" id="UP000031643"/>
    </source>
</evidence>
<dbReference type="Pfam" id="PF02895">
    <property type="entry name" value="H-kinase_dim"/>
    <property type="match status" value="1"/>
</dbReference>
<dbReference type="InterPro" id="IPR008207">
    <property type="entry name" value="Sig_transdc_His_kin_Hpt_dom"/>
</dbReference>
<dbReference type="Pfam" id="PF01584">
    <property type="entry name" value="CheW"/>
    <property type="match status" value="2"/>
</dbReference>
<dbReference type="InterPro" id="IPR036641">
    <property type="entry name" value="HPT_dom_sf"/>
</dbReference>
<dbReference type="SMART" id="SM00387">
    <property type="entry name" value="HATPase_c"/>
    <property type="match status" value="1"/>
</dbReference>
<feature type="domain" description="HPt" evidence="15">
    <location>
        <begin position="1"/>
        <end position="100"/>
    </location>
</feature>
<dbReference type="RefSeq" id="WP_045368341.1">
    <property type="nucleotide sequence ID" value="NZ_AP014648.1"/>
</dbReference>
<feature type="modified residue" description="Phosphohistidine" evidence="9">
    <location>
        <position position="44"/>
    </location>
</feature>
<dbReference type="CDD" id="cd00088">
    <property type="entry name" value="HPT"/>
    <property type="match status" value="1"/>
</dbReference>